<feature type="chain" id="PRO_5038919022" evidence="1">
    <location>
        <begin position="19"/>
        <end position="145"/>
    </location>
</feature>
<dbReference type="OrthoDB" id="4549231at2"/>
<dbReference type="AlphaFoldDB" id="A0A5N0EJ09"/>
<feature type="signal peptide" evidence="1">
    <location>
        <begin position="1"/>
        <end position="18"/>
    </location>
</feature>
<comment type="caution">
    <text evidence="2">The sequence shown here is derived from an EMBL/GenBank/DDBJ whole genome shotgun (WGS) entry which is preliminary data.</text>
</comment>
<evidence type="ECO:0000313" key="3">
    <source>
        <dbReference type="Proteomes" id="UP000323876"/>
    </source>
</evidence>
<gene>
    <name evidence="2" type="ORF">F3087_20780</name>
</gene>
<reference evidence="2 3" key="1">
    <citation type="submission" date="2019-09" db="EMBL/GenBank/DDBJ databases">
        <authorList>
            <person name="Wang X."/>
        </authorList>
    </citation>
    <scope>NUCLEOTIDE SEQUENCE [LARGE SCALE GENOMIC DNA]</scope>
    <source>
        <strain evidence="2 3">CICC 11023</strain>
    </source>
</reference>
<name>A0A5N0EJ09_9NOCA</name>
<keyword evidence="1" id="KW-0732">Signal</keyword>
<evidence type="ECO:0000313" key="2">
    <source>
        <dbReference type="EMBL" id="KAA8887371.1"/>
    </source>
</evidence>
<protein>
    <submittedName>
        <fullName evidence="2">Uncharacterized protein</fullName>
    </submittedName>
</protein>
<keyword evidence="3" id="KW-1185">Reference proteome</keyword>
<proteinExistence type="predicted"/>
<sequence length="145" mass="15091">MAAVTGAALVGLAAPSVASPTDPVVHFSPTLTRAMPGGGDCAAIINAETVPQPQAGTFGVRLKITQTGERCGAYRVAVRWRNLDTGIENGQSHRVTGTVIDAKDNIITGFGTAPGVGRVEAHIVTTTEDHRDMEHLSGDATFTLR</sequence>
<accession>A0A5N0EJ09</accession>
<evidence type="ECO:0000256" key="1">
    <source>
        <dbReference type="SAM" id="SignalP"/>
    </source>
</evidence>
<dbReference type="Proteomes" id="UP000323876">
    <property type="component" value="Unassembled WGS sequence"/>
</dbReference>
<dbReference type="EMBL" id="VXLC01000008">
    <property type="protein sequence ID" value="KAA8887371.1"/>
    <property type="molecule type" value="Genomic_DNA"/>
</dbReference>
<organism evidence="2 3">
    <name type="scientific">Nocardia colli</name>
    <dbReference type="NCBI Taxonomy" id="2545717"/>
    <lineage>
        <taxon>Bacteria</taxon>
        <taxon>Bacillati</taxon>
        <taxon>Actinomycetota</taxon>
        <taxon>Actinomycetes</taxon>
        <taxon>Mycobacteriales</taxon>
        <taxon>Nocardiaceae</taxon>
        <taxon>Nocardia</taxon>
    </lineage>
</organism>